<proteinExistence type="predicted"/>
<name>A0ACB9SAR3_9MYRT</name>
<comment type="caution">
    <text evidence="1">The sequence shown here is derived from an EMBL/GenBank/DDBJ whole genome shotgun (WGS) entry which is preliminary data.</text>
</comment>
<protein>
    <submittedName>
        <fullName evidence="1">Uncharacterized protein</fullName>
    </submittedName>
</protein>
<dbReference type="EMBL" id="CM042881">
    <property type="protein sequence ID" value="KAI4386899.1"/>
    <property type="molecule type" value="Genomic_DNA"/>
</dbReference>
<organism evidence="1 2">
    <name type="scientific">Melastoma candidum</name>
    <dbReference type="NCBI Taxonomy" id="119954"/>
    <lineage>
        <taxon>Eukaryota</taxon>
        <taxon>Viridiplantae</taxon>
        <taxon>Streptophyta</taxon>
        <taxon>Embryophyta</taxon>
        <taxon>Tracheophyta</taxon>
        <taxon>Spermatophyta</taxon>
        <taxon>Magnoliopsida</taxon>
        <taxon>eudicotyledons</taxon>
        <taxon>Gunneridae</taxon>
        <taxon>Pentapetalae</taxon>
        <taxon>rosids</taxon>
        <taxon>malvids</taxon>
        <taxon>Myrtales</taxon>
        <taxon>Melastomataceae</taxon>
        <taxon>Melastomatoideae</taxon>
        <taxon>Melastomateae</taxon>
        <taxon>Melastoma</taxon>
    </lineage>
</organism>
<dbReference type="Proteomes" id="UP001057402">
    <property type="component" value="Chromosome 2"/>
</dbReference>
<sequence length="520" mass="59308">MKQAELTVILSVAWVVTLLYGEMVAFWVPSMWSCPWPHASKSMSEGDPNEYVKVAVIADPQIMDRTTLRLQPNSLALELAQFYTDLYMRRAYLGSIRPVKPDAVIFLGDYFDGGPDLSDEEWQLSLSRFKHIFDLRSHRRHADFSVHFIPGNHDIGYASLHHYKPEVIVRYESEFGFSNSQFTIGKVEFIAVDAQSLDGKLKQNWTSLCWDFIKSLSTDAQLNPRVLLTHIPLYRQDETDCGPSRYSPIINQRIHRSRGEQEITYQNYVTEESSKRLLNSVKPVLVLSGHDHDQCTVVHEFENGSLNEITVGSVSWQQGNLYPSFMLLSVSNTTSTTKEPILTQLCFLPVQLHIYIWYIGLFVITVLASFFWPTSSESLWVSCGENVSHFGQILRSALQATKEKNDDDYEYEEIWDSEGIMHLIKKKSPSHSSQSGDQAVLERGSASVRPAARRHNQEVESSSNVEISVDGTGNKPLKSSKSRLRMVVQRLVRATRMIIIVASVNVPLYMMLLFKDWNDQ</sequence>
<evidence type="ECO:0000313" key="2">
    <source>
        <dbReference type="Proteomes" id="UP001057402"/>
    </source>
</evidence>
<accession>A0ACB9SAR3</accession>
<gene>
    <name evidence="1" type="ORF">MLD38_004777</name>
</gene>
<keyword evidence="2" id="KW-1185">Reference proteome</keyword>
<reference evidence="2" key="1">
    <citation type="journal article" date="2023" name="Front. Plant Sci.">
        <title>Chromosomal-level genome assembly of Melastoma candidum provides insights into trichome evolution.</title>
        <authorList>
            <person name="Zhong Y."/>
            <person name="Wu W."/>
            <person name="Sun C."/>
            <person name="Zou P."/>
            <person name="Liu Y."/>
            <person name="Dai S."/>
            <person name="Zhou R."/>
        </authorList>
    </citation>
    <scope>NUCLEOTIDE SEQUENCE [LARGE SCALE GENOMIC DNA]</scope>
</reference>
<evidence type="ECO:0000313" key="1">
    <source>
        <dbReference type="EMBL" id="KAI4386899.1"/>
    </source>
</evidence>